<feature type="domain" description="Rab3GAP catalytic subunit conserved" evidence="6">
    <location>
        <begin position="69"/>
        <end position="196"/>
    </location>
</feature>
<evidence type="ECO:0000256" key="4">
    <source>
        <dbReference type="ARBA" id="ARBA00022468"/>
    </source>
</evidence>
<accession>A0AAV5F8C5</accession>
<dbReference type="PANTHER" id="PTHR21422:SF9">
    <property type="entry name" value="RAB3 GTPASE-ACTIVATING PROTEIN CATALYTIC SUBUNIT"/>
    <property type="match status" value="1"/>
</dbReference>
<proteinExistence type="inferred from homology"/>
<evidence type="ECO:0000259" key="6">
    <source>
        <dbReference type="Pfam" id="PF13890"/>
    </source>
</evidence>
<evidence type="ECO:0000256" key="2">
    <source>
        <dbReference type="ARBA" id="ARBA00008856"/>
    </source>
</evidence>
<sequence>MDIRDSWLEYYFCHKVPYVEELVDDINCSHPILQYALRERNHGIMKKLLVTKKLQMLRPLRASTYVSIVPQDAPLMTEDMHEERLHAAEALGNTIGLSGQLERDILSSDMSAFKAANPDAVFEDFIRWHSPGDWVREDKADGNSGWPPKGKLSQRMSEHGNVWRKIWNDAPALAVSEQKSLLDPVREGEKVLHYLETLRPQQLLEQMVCTGLKSSADILNKTTYGGFKLMKTKMDQLYATMASTLKSLQGTAVPFIHV</sequence>
<comment type="similarity">
    <text evidence="2">Belongs to the Rab3-GAP catalytic subunit family.</text>
</comment>
<dbReference type="AlphaFoldDB" id="A0AAV5F8C5"/>
<evidence type="ECO:0000256" key="3">
    <source>
        <dbReference type="ARBA" id="ARBA00015817"/>
    </source>
</evidence>
<comment type="caution">
    <text evidence="7">The sequence shown here is derived from an EMBL/GenBank/DDBJ whole genome shotgun (WGS) entry which is preliminary data.</text>
</comment>
<keyword evidence="5" id="KW-0963">Cytoplasm</keyword>
<dbReference type="Proteomes" id="UP001054889">
    <property type="component" value="Unassembled WGS sequence"/>
</dbReference>
<dbReference type="InterPro" id="IPR026147">
    <property type="entry name" value="Rab3GAP1_conserved"/>
</dbReference>
<organism evidence="7 8">
    <name type="scientific">Eleusine coracana subsp. coracana</name>
    <dbReference type="NCBI Taxonomy" id="191504"/>
    <lineage>
        <taxon>Eukaryota</taxon>
        <taxon>Viridiplantae</taxon>
        <taxon>Streptophyta</taxon>
        <taxon>Embryophyta</taxon>
        <taxon>Tracheophyta</taxon>
        <taxon>Spermatophyta</taxon>
        <taxon>Magnoliopsida</taxon>
        <taxon>Liliopsida</taxon>
        <taxon>Poales</taxon>
        <taxon>Poaceae</taxon>
        <taxon>PACMAD clade</taxon>
        <taxon>Chloridoideae</taxon>
        <taxon>Cynodonteae</taxon>
        <taxon>Eleusininae</taxon>
        <taxon>Eleusine</taxon>
    </lineage>
</organism>
<dbReference type="EMBL" id="BQKI01000082">
    <property type="protein sequence ID" value="GJN31175.1"/>
    <property type="molecule type" value="Genomic_DNA"/>
</dbReference>
<dbReference type="GO" id="GO:0005096">
    <property type="term" value="F:GTPase activator activity"/>
    <property type="evidence" value="ECO:0007669"/>
    <property type="project" value="UniProtKB-KW"/>
</dbReference>
<evidence type="ECO:0000313" key="8">
    <source>
        <dbReference type="Proteomes" id="UP001054889"/>
    </source>
</evidence>
<dbReference type="PANTHER" id="PTHR21422">
    <property type="entry name" value="RAB3 GTPASE-ACTIVATING PROTEIN CATALYTIC SUBUNIT"/>
    <property type="match status" value="1"/>
</dbReference>
<keyword evidence="4" id="KW-0343">GTPase activation</keyword>
<reference evidence="7" key="2">
    <citation type="submission" date="2021-12" db="EMBL/GenBank/DDBJ databases">
        <title>Resequencing data analysis of finger millet.</title>
        <authorList>
            <person name="Hatakeyama M."/>
            <person name="Aluri S."/>
            <person name="Balachadran M.T."/>
            <person name="Sivarajan S.R."/>
            <person name="Poveda L."/>
            <person name="Shimizu-Inatsugi R."/>
            <person name="Schlapbach R."/>
            <person name="Sreeman S.M."/>
            <person name="Shimizu K.K."/>
        </authorList>
    </citation>
    <scope>NUCLEOTIDE SEQUENCE</scope>
</reference>
<dbReference type="InterPro" id="IPR045700">
    <property type="entry name" value="Rab3GAP1"/>
</dbReference>
<name>A0AAV5F8C5_ELECO</name>
<keyword evidence="8" id="KW-1185">Reference proteome</keyword>
<gene>
    <name evidence="7" type="primary">gb19539</name>
    <name evidence="7" type="ORF">PR202_gb19539</name>
</gene>
<evidence type="ECO:0000313" key="7">
    <source>
        <dbReference type="EMBL" id="GJN31175.1"/>
    </source>
</evidence>
<evidence type="ECO:0000256" key="5">
    <source>
        <dbReference type="ARBA" id="ARBA00022490"/>
    </source>
</evidence>
<protein>
    <recommendedName>
        <fullName evidence="3">Rab3 GTPase-activating protein catalytic subunit</fullName>
    </recommendedName>
</protein>
<dbReference type="Pfam" id="PF13890">
    <property type="entry name" value="Rab3-GTPase_cat"/>
    <property type="match status" value="1"/>
</dbReference>
<reference evidence="7" key="1">
    <citation type="journal article" date="2018" name="DNA Res.">
        <title>Multiple hybrid de novo genome assembly of finger millet, an orphan allotetraploid crop.</title>
        <authorList>
            <person name="Hatakeyama M."/>
            <person name="Aluri S."/>
            <person name="Balachadran M.T."/>
            <person name="Sivarajan S.R."/>
            <person name="Patrignani A."/>
            <person name="Gruter S."/>
            <person name="Poveda L."/>
            <person name="Shimizu-Inatsugi R."/>
            <person name="Baeten J."/>
            <person name="Francoijs K.J."/>
            <person name="Nataraja K.N."/>
            <person name="Reddy Y.A.N."/>
            <person name="Phadnis S."/>
            <person name="Ravikumar R.L."/>
            <person name="Schlapbach R."/>
            <person name="Sreeman S.M."/>
            <person name="Shimizu K.K."/>
        </authorList>
    </citation>
    <scope>NUCLEOTIDE SEQUENCE</scope>
</reference>
<dbReference type="GO" id="GO:0005737">
    <property type="term" value="C:cytoplasm"/>
    <property type="evidence" value="ECO:0007669"/>
    <property type="project" value="UniProtKB-SubCell"/>
</dbReference>
<evidence type="ECO:0000256" key="1">
    <source>
        <dbReference type="ARBA" id="ARBA00004496"/>
    </source>
</evidence>
<comment type="subcellular location">
    <subcellularLocation>
        <location evidence="1">Cytoplasm</location>
    </subcellularLocation>
</comment>